<dbReference type="Proteomes" id="UP000011760">
    <property type="component" value="Chromosome"/>
</dbReference>
<dbReference type="AlphaFoldDB" id="M1UWE8"/>
<comment type="similarity">
    <text evidence="1 3">Belongs to the short-chain dehydrogenases/reductases (SDR) family.</text>
</comment>
<accession>M1UWE8</accession>
<dbReference type="PANTHER" id="PTHR24321">
    <property type="entry name" value="DEHYDROGENASES, SHORT CHAIN"/>
    <property type="match status" value="1"/>
</dbReference>
<dbReference type="PANTHER" id="PTHR24321:SF8">
    <property type="entry name" value="ESTRADIOL 17-BETA-DEHYDROGENASE 8-RELATED"/>
    <property type="match status" value="1"/>
</dbReference>
<dbReference type="InterPro" id="IPR036291">
    <property type="entry name" value="NAD(P)-bd_dom_sf"/>
</dbReference>
<gene>
    <name evidence="4" type="ORF">H924_12815</name>
</gene>
<evidence type="ECO:0000256" key="2">
    <source>
        <dbReference type="ARBA" id="ARBA00023002"/>
    </source>
</evidence>
<dbReference type="PRINTS" id="PR00081">
    <property type="entry name" value="GDHRDH"/>
</dbReference>
<proteinExistence type="inferred from homology"/>
<evidence type="ECO:0000313" key="4">
    <source>
        <dbReference type="EMBL" id="AGG67982.1"/>
    </source>
</evidence>
<dbReference type="Gene3D" id="3.40.50.720">
    <property type="entry name" value="NAD(P)-binding Rossmann-like Domain"/>
    <property type="match status" value="1"/>
</dbReference>
<keyword evidence="2" id="KW-0560">Oxidoreductase</keyword>
<dbReference type="PATRIC" id="fig|1121353.3.peg.2619"/>
<reference evidence="4 5" key="1">
    <citation type="submission" date="2013-02" db="EMBL/GenBank/DDBJ databases">
        <title>The complete genome sequence of Corynebacterium callunae DSM 20147.</title>
        <authorList>
            <person name="Ruckert C."/>
            <person name="Albersmeier A."/>
            <person name="Kalinowski J."/>
        </authorList>
    </citation>
    <scope>NUCLEOTIDE SEQUENCE [LARGE SCALE GENOMIC DNA]</scope>
    <source>
        <strain evidence="4 5">DSM 20147</strain>
    </source>
</reference>
<evidence type="ECO:0000256" key="1">
    <source>
        <dbReference type="ARBA" id="ARBA00006484"/>
    </source>
</evidence>
<organism evidence="4 5">
    <name type="scientific">Corynebacterium callunae DSM 20147</name>
    <dbReference type="NCBI Taxonomy" id="1121353"/>
    <lineage>
        <taxon>Bacteria</taxon>
        <taxon>Bacillati</taxon>
        <taxon>Actinomycetota</taxon>
        <taxon>Actinomycetes</taxon>
        <taxon>Mycobacteriales</taxon>
        <taxon>Corynebacteriaceae</taxon>
        <taxon>Corynebacterium</taxon>
    </lineage>
</organism>
<name>M1UWE8_9CORY</name>
<dbReference type="SUPFAM" id="SSF51735">
    <property type="entry name" value="NAD(P)-binding Rossmann-fold domains"/>
    <property type="match status" value="1"/>
</dbReference>
<dbReference type="eggNOG" id="COG1028">
    <property type="taxonomic scope" value="Bacteria"/>
</dbReference>
<dbReference type="NCBIfam" id="NF006123">
    <property type="entry name" value="PRK08267.1"/>
    <property type="match status" value="1"/>
</dbReference>
<sequence length="250" mass="26960">MKSIFISGAAQGIGRAVAEKFLLEGWQVGAYDIASIEYEHLNLHKGRLDVTKAEEWESALADFAAVTGGTIDVVDNNAGIIIDGPLAKAEEGDVEKLIAVNVAGVTLGARAAHPYLKRTPGAHLVNMASASAVYGQPNIAVYSASKFYVVGLTESLELEWRRDGIRVVDIWPLWAKTSLAQVDAASTRRLGVRITPEQVAEAVWAAVHPKNRWARGKVHYGVSALDKALYVAKSLAPDRMTRFLTKIVAG</sequence>
<protein>
    <submittedName>
        <fullName evidence="4">Short chain dehydrogenase</fullName>
    </submittedName>
</protein>
<dbReference type="InterPro" id="IPR002347">
    <property type="entry name" value="SDR_fam"/>
</dbReference>
<keyword evidence="5" id="KW-1185">Reference proteome</keyword>
<dbReference type="GO" id="GO:0016491">
    <property type="term" value="F:oxidoreductase activity"/>
    <property type="evidence" value="ECO:0007669"/>
    <property type="project" value="UniProtKB-KW"/>
</dbReference>
<evidence type="ECO:0000313" key="5">
    <source>
        <dbReference type="Proteomes" id="UP000011760"/>
    </source>
</evidence>
<dbReference type="KEGG" id="ccn:H924_12815"/>
<dbReference type="RefSeq" id="WP_015652404.1">
    <property type="nucleotide sequence ID" value="NC_020506.1"/>
</dbReference>
<dbReference type="PRINTS" id="PR00080">
    <property type="entry name" value="SDRFAMILY"/>
</dbReference>
<dbReference type="Pfam" id="PF00106">
    <property type="entry name" value="adh_short"/>
    <property type="match status" value="1"/>
</dbReference>
<dbReference type="HOGENOM" id="CLU_010194_2_1_11"/>
<dbReference type="EMBL" id="CP004354">
    <property type="protein sequence ID" value="AGG67982.1"/>
    <property type="molecule type" value="Genomic_DNA"/>
</dbReference>
<evidence type="ECO:0000256" key="3">
    <source>
        <dbReference type="RuleBase" id="RU000363"/>
    </source>
</evidence>
<dbReference type="STRING" id="1121353.H924_12815"/>
<dbReference type="OrthoDB" id="658698at2"/>